<dbReference type="PANTHER" id="PTHR37422">
    <property type="entry name" value="TEICHURONIC ACID BIOSYNTHESIS PROTEIN TUAE"/>
    <property type="match status" value="1"/>
</dbReference>
<feature type="transmembrane region" description="Helical" evidence="5">
    <location>
        <begin position="387"/>
        <end position="408"/>
    </location>
</feature>
<feature type="transmembrane region" description="Helical" evidence="5">
    <location>
        <begin position="32"/>
        <end position="48"/>
    </location>
</feature>
<evidence type="ECO:0000256" key="1">
    <source>
        <dbReference type="ARBA" id="ARBA00004141"/>
    </source>
</evidence>
<name>A0ABW8Z473_9BURK</name>
<keyword evidence="4 5" id="KW-0472">Membrane</keyword>
<dbReference type="GO" id="GO:0016874">
    <property type="term" value="F:ligase activity"/>
    <property type="evidence" value="ECO:0007669"/>
    <property type="project" value="UniProtKB-KW"/>
</dbReference>
<accession>A0ABW8Z473</accession>
<proteinExistence type="predicted"/>
<comment type="caution">
    <text evidence="7">The sequence shown here is derived from an EMBL/GenBank/DDBJ whole genome shotgun (WGS) entry which is preliminary data.</text>
</comment>
<dbReference type="EMBL" id="JAQQFR010000003">
    <property type="protein sequence ID" value="MFL9877712.1"/>
    <property type="molecule type" value="Genomic_DNA"/>
</dbReference>
<feature type="transmembrane region" description="Helical" evidence="5">
    <location>
        <begin position="118"/>
        <end position="137"/>
    </location>
</feature>
<feature type="domain" description="O-antigen ligase-related" evidence="6">
    <location>
        <begin position="189"/>
        <end position="341"/>
    </location>
</feature>
<feature type="transmembrane region" description="Helical" evidence="5">
    <location>
        <begin position="363"/>
        <end position="381"/>
    </location>
</feature>
<feature type="transmembrane region" description="Helical" evidence="5">
    <location>
        <begin position="178"/>
        <end position="196"/>
    </location>
</feature>
<keyword evidence="7" id="KW-0436">Ligase</keyword>
<organism evidence="7 8">
    <name type="scientific">Herbaspirillum rhizosphaerae</name>
    <dbReference type="NCBI Taxonomy" id="346179"/>
    <lineage>
        <taxon>Bacteria</taxon>
        <taxon>Pseudomonadati</taxon>
        <taxon>Pseudomonadota</taxon>
        <taxon>Betaproteobacteria</taxon>
        <taxon>Burkholderiales</taxon>
        <taxon>Oxalobacteraceae</taxon>
        <taxon>Herbaspirillum</taxon>
    </lineage>
</organism>
<evidence type="ECO:0000256" key="5">
    <source>
        <dbReference type="SAM" id="Phobius"/>
    </source>
</evidence>
<evidence type="ECO:0000256" key="2">
    <source>
        <dbReference type="ARBA" id="ARBA00022692"/>
    </source>
</evidence>
<evidence type="ECO:0000313" key="7">
    <source>
        <dbReference type="EMBL" id="MFL9877712.1"/>
    </source>
</evidence>
<sequence>MKRVSMCTLLAWTSFFLFFLLSLVIGKIANPSYYLLAVVGIAYAIGAVRKKEVGILRVWLEYRWVHISALGMVLAILVHEIAENNIRARSYDVPSHVALLGLLTLGGLSMSTRQIKHLRWAFLIGPVIATLMLASATNGGAERLQPVDFISIIAFSQLTLLLSIFAVFSIVWIDKKNVLTTILHGLTGLVGLYSIYISQTRGAWIAAPVFVVLLCIVFSKNTYSVKAIFRASILIILLVAAFSTTSIVHKRVHEAADDIHQYVTGQNKDTSVGTRFQLWKVSWLMFAENPVFGVGGDKFVDTLMANAARGVITDKATMYPHSHNEVLFSMATYGIFGLIGILATYFVPLYYFMRDMRHTDREVVATAAMGTAVCLGYFVFGLVDVMFMWRICDTFYAMSIAFCLSFIIKKKYELRQLAAAH</sequence>
<feature type="transmembrane region" description="Helical" evidence="5">
    <location>
        <begin position="326"/>
        <end position="351"/>
    </location>
</feature>
<dbReference type="PANTHER" id="PTHR37422:SF17">
    <property type="entry name" value="O-ANTIGEN LIGASE"/>
    <property type="match status" value="1"/>
</dbReference>
<feature type="transmembrane region" description="Helical" evidence="5">
    <location>
        <begin position="149"/>
        <end position="171"/>
    </location>
</feature>
<dbReference type="Pfam" id="PF04932">
    <property type="entry name" value="Wzy_C"/>
    <property type="match status" value="1"/>
</dbReference>
<dbReference type="InterPro" id="IPR007016">
    <property type="entry name" value="O-antigen_ligase-rel_domated"/>
</dbReference>
<feature type="transmembrane region" description="Helical" evidence="5">
    <location>
        <begin position="202"/>
        <end position="219"/>
    </location>
</feature>
<evidence type="ECO:0000256" key="3">
    <source>
        <dbReference type="ARBA" id="ARBA00022989"/>
    </source>
</evidence>
<keyword evidence="8" id="KW-1185">Reference proteome</keyword>
<protein>
    <submittedName>
        <fullName evidence="7">O-antigen ligase family protein</fullName>
    </submittedName>
</protein>
<feature type="transmembrane region" description="Helical" evidence="5">
    <location>
        <begin position="93"/>
        <end position="111"/>
    </location>
</feature>
<gene>
    <name evidence="7" type="ORF">PQR63_04950</name>
</gene>
<dbReference type="Proteomes" id="UP001629214">
    <property type="component" value="Unassembled WGS sequence"/>
</dbReference>
<dbReference type="InterPro" id="IPR051533">
    <property type="entry name" value="WaaL-like"/>
</dbReference>
<comment type="subcellular location">
    <subcellularLocation>
        <location evidence="1">Membrane</location>
        <topology evidence="1">Multi-pass membrane protein</topology>
    </subcellularLocation>
</comment>
<reference evidence="7 8" key="1">
    <citation type="journal article" date="2024" name="Chem. Sci.">
        <title>Discovery of megapolipeptins by genome mining of a Burkholderiales bacteria collection.</title>
        <authorList>
            <person name="Paulo B.S."/>
            <person name="Recchia M.J.J."/>
            <person name="Lee S."/>
            <person name="Fergusson C.H."/>
            <person name="Romanowski S.B."/>
            <person name="Hernandez A."/>
            <person name="Krull N."/>
            <person name="Liu D.Y."/>
            <person name="Cavanagh H."/>
            <person name="Bos A."/>
            <person name="Gray C.A."/>
            <person name="Murphy B.T."/>
            <person name="Linington R.G."/>
            <person name="Eustaquio A.S."/>
        </authorList>
    </citation>
    <scope>NUCLEOTIDE SEQUENCE [LARGE SCALE GENOMIC DNA]</scope>
    <source>
        <strain evidence="7 8">RL21-008-BIB-B</strain>
    </source>
</reference>
<evidence type="ECO:0000313" key="8">
    <source>
        <dbReference type="Proteomes" id="UP001629214"/>
    </source>
</evidence>
<evidence type="ECO:0000259" key="6">
    <source>
        <dbReference type="Pfam" id="PF04932"/>
    </source>
</evidence>
<keyword evidence="2 5" id="KW-0812">Transmembrane</keyword>
<feature type="transmembrane region" description="Helical" evidence="5">
    <location>
        <begin position="60"/>
        <end position="81"/>
    </location>
</feature>
<keyword evidence="3 5" id="KW-1133">Transmembrane helix</keyword>
<feature type="transmembrane region" description="Helical" evidence="5">
    <location>
        <begin position="231"/>
        <end position="248"/>
    </location>
</feature>
<evidence type="ECO:0000256" key="4">
    <source>
        <dbReference type="ARBA" id="ARBA00023136"/>
    </source>
</evidence>
<dbReference type="RefSeq" id="WP_408166162.1">
    <property type="nucleotide sequence ID" value="NZ_JAQQFR010000003.1"/>
</dbReference>